<keyword evidence="3 6" id="KW-0812">Transmembrane</keyword>
<reference evidence="8 11" key="1">
    <citation type="submission" date="2016-04" db="EMBL/GenBank/DDBJ databases">
        <title>Genome analyses suggest a sexual origin of heterokaryosis in a supposedly ancient asexual fungus.</title>
        <authorList>
            <person name="Ropars J."/>
            <person name="Sedzielewska K."/>
            <person name="Noel J."/>
            <person name="Charron P."/>
            <person name="Farinelli L."/>
            <person name="Marton T."/>
            <person name="Kruger M."/>
            <person name="Pelin A."/>
            <person name="Brachmann A."/>
            <person name="Corradi N."/>
        </authorList>
    </citation>
    <scope>NUCLEOTIDE SEQUENCE [LARGE SCALE GENOMIC DNA]</scope>
    <source>
        <strain evidence="8 11">A5</strain>
    </source>
</reference>
<feature type="transmembrane region" description="Helical" evidence="6">
    <location>
        <begin position="292"/>
        <end position="312"/>
    </location>
</feature>
<feature type="transmembrane region" description="Helical" evidence="6">
    <location>
        <begin position="87"/>
        <end position="106"/>
    </location>
</feature>
<proteinExistence type="predicted"/>
<dbReference type="Proteomes" id="UP000232722">
    <property type="component" value="Unassembled WGS sequence"/>
</dbReference>
<evidence type="ECO:0000313" key="9">
    <source>
        <dbReference type="EMBL" id="PKC63120.1"/>
    </source>
</evidence>
<dbReference type="PANTHER" id="PTHR43791">
    <property type="entry name" value="PERMEASE-RELATED"/>
    <property type="match status" value="1"/>
</dbReference>
<evidence type="ECO:0000259" key="7">
    <source>
        <dbReference type="PROSITE" id="PS50850"/>
    </source>
</evidence>
<feature type="transmembrane region" description="Helical" evidence="6">
    <location>
        <begin position="422"/>
        <end position="455"/>
    </location>
</feature>
<dbReference type="EMBL" id="LLXH01000772">
    <property type="protein sequence ID" value="PKC63120.1"/>
    <property type="molecule type" value="Genomic_DNA"/>
</dbReference>
<evidence type="ECO:0000256" key="2">
    <source>
        <dbReference type="ARBA" id="ARBA00022448"/>
    </source>
</evidence>
<dbReference type="SUPFAM" id="SSF103473">
    <property type="entry name" value="MFS general substrate transporter"/>
    <property type="match status" value="1"/>
</dbReference>
<dbReference type="InterPro" id="IPR011701">
    <property type="entry name" value="MFS"/>
</dbReference>
<feature type="domain" description="Major facilitator superfamily (MFS) profile" evidence="7">
    <location>
        <begin position="21"/>
        <end position="441"/>
    </location>
</feature>
<accession>A0A2N0RIJ0</accession>
<evidence type="ECO:0000256" key="4">
    <source>
        <dbReference type="ARBA" id="ARBA00022989"/>
    </source>
</evidence>
<keyword evidence="5 6" id="KW-0472">Membrane</keyword>
<dbReference type="VEuPathDB" id="FungiDB:RhiirA1_520122"/>
<comment type="caution">
    <text evidence="9">The sequence shown here is derived from an EMBL/GenBank/DDBJ whole genome shotgun (WGS) entry which is preliminary data.</text>
</comment>
<organism evidence="9 10">
    <name type="scientific">Rhizophagus irregularis</name>
    <dbReference type="NCBI Taxonomy" id="588596"/>
    <lineage>
        <taxon>Eukaryota</taxon>
        <taxon>Fungi</taxon>
        <taxon>Fungi incertae sedis</taxon>
        <taxon>Mucoromycota</taxon>
        <taxon>Glomeromycotina</taxon>
        <taxon>Glomeromycetes</taxon>
        <taxon>Glomerales</taxon>
        <taxon>Glomeraceae</taxon>
        <taxon>Rhizophagus</taxon>
    </lineage>
</organism>
<dbReference type="GO" id="GO:0016020">
    <property type="term" value="C:membrane"/>
    <property type="evidence" value="ECO:0007669"/>
    <property type="project" value="UniProtKB-SubCell"/>
</dbReference>
<dbReference type="GO" id="GO:0022857">
    <property type="term" value="F:transmembrane transporter activity"/>
    <property type="evidence" value="ECO:0007669"/>
    <property type="project" value="InterPro"/>
</dbReference>
<dbReference type="InterPro" id="IPR020846">
    <property type="entry name" value="MFS_dom"/>
</dbReference>
<feature type="transmembrane region" description="Helical" evidence="6">
    <location>
        <begin position="118"/>
        <end position="137"/>
    </location>
</feature>
<gene>
    <name evidence="9" type="ORF">RhiirA1_520122</name>
    <name evidence="8" type="ORF">RhiirA5_486530</name>
</gene>
<evidence type="ECO:0000256" key="3">
    <source>
        <dbReference type="ARBA" id="ARBA00022692"/>
    </source>
</evidence>
<dbReference type="FunFam" id="1.20.1250.20:FF:000013">
    <property type="entry name" value="MFS general substrate transporter"/>
    <property type="match status" value="1"/>
</dbReference>
<comment type="subcellular location">
    <subcellularLocation>
        <location evidence="1">Membrane</location>
        <topology evidence="1">Multi-pass membrane protein</topology>
    </subcellularLocation>
</comment>
<feature type="transmembrane region" description="Helical" evidence="6">
    <location>
        <begin position="381"/>
        <end position="402"/>
    </location>
</feature>
<dbReference type="Pfam" id="PF07690">
    <property type="entry name" value="MFS_1"/>
    <property type="match status" value="1"/>
</dbReference>
<evidence type="ECO:0000313" key="10">
    <source>
        <dbReference type="Proteomes" id="UP000232688"/>
    </source>
</evidence>
<evidence type="ECO:0000256" key="6">
    <source>
        <dbReference type="SAM" id="Phobius"/>
    </source>
</evidence>
<dbReference type="Proteomes" id="UP000232688">
    <property type="component" value="Unassembled WGS sequence"/>
</dbReference>
<feature type="transmembrane region" description="Helical" evidence="6">
    <location>
        <begin position="324"/>
        <end position="341"/>
    </location>
</feature>
<keyword evidence="2" id="KW-0813">Transport</keyword>
<evidence type="ECO:0000256" key="5">
    <source>
        <dbReference type="ARBA" id="ARBA00023136"/>
    </source>
</evidence>
<dbReference type="PROSITE" id="PS50850">
    <property type="entry name" value="MFS"/>
    <property type="match status" value="1"/>
</dbReference>
<dbReference type="Gene3D" id="1.20.1250.20">
    <property type="entry name" value="MFS general substrate transporter like domains"/>
    <property type="match status" value="2"/>
</dbReference>
<evidence type="ECO:0000313" key="8">
    <source>
        <dbReference type="EMBL" id="PKC05043.1"/>
    </source>
</evidence>
<protein>
    <submittedName>
        <fullName evidence="9">MFS general substrate transporter</fullName>
    </submittedName>
</protein>
<feature type="transmembrane region" description="Helical" evidence="6">
    <location>
        <begin position="149"/>
        <end position="168"/>
    </location>
</feature>
<reference evidence="9 10" key="3">
    <citation type="submission" date="2017-10" db="EMBL/GenBank/DDBJ databases">
        <title>Extensive intraspecific genome diversity in a model arbuscular mycorrhizal fungus.</title>
        <authorList>
            <person name="Chen E.C.H."/>
            <person name="Morin E."/>
            <person name="Baudet D."/>
            <person name="Noel J."/>
            <person name="Ndikumana S."/>
            <person name="Charron P."/>
            <person name="St-Onge C."/>
            <person name="Giorgi J."/>
            <person name="Grigoriev I.V."/>
            <person name="Roux C."/>
            <person name="Martin F.M."/>
            <person name="Corradi N."/>
        </authorList>
    </citation>
    <scope>NUCLEOTIDE SEQUENCE [LARGE SCALE GENOMIC DNA]</scope>
    <source>
        <strain evidence="9 10">A1</strain>
    </source>
</reference>
<dbReference type="PANTHER" id="PTHR43791:SF36">
    <property type="entry name" value="TRANSPORTER, PUTATIVE (AFU_ORTHOLOGUE AFUA_6G08340)-RELATED"/>
    <property type="match status" value="1"/>
</dbReference>
<dbReference type="VEuPathDB" id="FungiDB:FUN_021131"/>
<name>A0A2N0RIJ0_9GLOM</name>
<feature type="transmembrane region" description="Helical" evidence="6">
    <location>
        <begin position="21"/>
        <end position="39"/>
    </location>
</feature>
<reference evidence="8 11" key="2">
    <citation type="submission" date="2017-09" db="EMBL/GenBank/DDBJ databases">
        <title>Extensive intraspecific genome diversity in a model arbuscular mycorrhizal fungus.</title>
        <authorList>
            <person name="Chen E.C."/>
            <person name="Morin E."/>
            <person name="Beaudet D."/>
            <person name="Noel J."/>
            <person name="Ndikumana S."/>
            <person name="Charron P."/>
            <person name="St-Onge C."/>
            <person name="Giorgi J."/>
            <person name="Grigoriev I.V."/>
            <person name="Roux C."/>
            <person name="Martin F.M."/>
            <person name="Corradi N."/>
        </authorList>
    </citation>
    <scope>NUCLEOTIDE SEQUENCE [LARGE SCALE GENOMIC DNA]</scope>
    <source>
        <strain evidence="8 11">A5</strain>
    </source>
</reference>
<sequence>MEISDQIKFEKQLLRKIDFRLLPIILASFFVACLDRSNIGNARLAGIEKDLKMNDQQFQIVLAMFFVGEVTMKIPSNLLLHKFTPSVWIPFIMFLWSITTCCMSFVENFEELCFTRLFLGLTEAGMLPGVMYLLSMWYNPEDLATRLTIFYCGGALAGAFGGFISFVVTGNMNGILGMEGWRWLLLIEGICSLFISIIAYFLLPDFPSRAKFLTTNERNLILNRLETPNNGSYENDNRSSKEFSKDGIILAFSDWKTYYMMIMKTFSGVVLNSIALHLPILINSMINDTLKSQILTVPPYIFACGFSLLMALHSDKTKERPIHLSIAAIISLIGFIILGTSNDIVVSYLATFLCTSGLWSLSPILLTWITDIFAFPKEKRLVAQAMVLTLSNLSGIISSNLYPKSDGPTYCKYKKITALFKYNMMLIISFFIIIIVFGNIFNASLLGLVILLAIIMRYILKRTNC</sequence>
<dbReference type="AlphaFoldDB" id="A0A2N0RIJ0"/>
<dbReference type="InterPro" id="IPR036259">
    <property type="entry name" value="MFS_trans_sf"/>
</dbReference>
<feature type="transmembrane region" description="Helical" evidence="6">
    <location>
        <begin position="347"/>
        <end position="369"/>
    </location>
</feature>
<feature type="transmembrane region" description="Helical" evidence="6">
    <location>
        <begin position="180"/>
        <end position="203"/>
    </location>
</feature>
<dbReference type="VEuPathDB" id="FungiDB:RhiirFUN_002965"/>
<evidence type="ECO:0000313" key="11">
    <source>
        <dbReference type="Proteomes" id="UP000232722"/>
    </source>
</evidence>
<dbReference type="FunFam" id="1.20.1250.20:FF:000057">
    <property type="entry name" value="MFS general substrate transporter"/>
    <property type="match status" value="1"/>
</dbReference>
<feature type="transmembrane region" description="Helical" evidence="6">
    <location>
        <begin position="266"/>
        <end position="286"/>
    </location>
</feature>
<dbReference type="EMBL" id="LLXJ01000926">
    <property type="protein sequence ID" value="PKC05043.1"/>
    <property type="molecule type" value="Genomic_DNA"/>
</dbReference>
<reference evidence="9 10" key="4">
    <citation type="submission" date="2017-10" db="EMBL/GenBank/DDBJ databases">
        <title>Genome analyses suggest a sexual origin of heterokaryosis in a supposedly ancient asexual fungus.</title>
        <authorList>
            <person name="Corradi N."/>
            <person name="Sedzielewska K."/>
            <person name="Noel J."/>
            <person name="Charron P."/>
            <person name="Farinelli L."/>
            <person name="Marton T."/>
            <person name="Kruger M."/>
            <person name="Pelin A."/>
            <person name="Brachmann A."/>
            <person name="Corradi N."/>
        </authorList>
    </citation>
    <scope>NUCLEOTIDE SEQUENCE [LARGE SCALE GENOMIC DNA]</scope>
    <source>
        <strain evidence="9 10">A1</strain>
    </source>
</reference>
<evidence type="ECO:0000256" key="1">
    <source>
        <dbReference type="ARBA" id="ARBA00004141"/>
    </source>
</evidence>
<keyword evidence="4 6" id="KW-1133">Transmembrane helix</keyword>